<proteinExistence type="predicted"/>
<dbReference type="Pfam" id="PF03184">
    <property type="entry name" value="DDE_1"/>
    <property type="match status" value="1"/>
</dbReference>
<dbReference type="PANTHER" id="PTHR19303">
    <property type="entry name" value="TRANSPOSON"/>
    <property type="match status" value="1"/>
</dbReference>
<dbReference type="GO" id="GO:0003677">
    <property type="term" value="F:DNA binding"/>
    <property type="evidence" value="ECO:0007669"/>
    <property type="project" value="TreeGrafter"/>
</dbReference>
<accession>A0A0C9SN62</accession>
<dbReference type="InterPro" id="IPR004875">
    <property type="entry name" value="DDE_SF_endonuclease_dom"/>
</dbReference>
<keyword evidence="3" id="KW-1185">Reference proteome</keyword>
<dbReference type="PANTHER" id="PTHR19303:SF73">
    <property type="entry name" value="PROTEIN PDC2"/>
    <property type="match status" value="1"/>
</dbReference>
<dbReference type="Proteomes" id="UP000053647">
    <property type="component" value="Unassembled WGS sequence"/>
</dbReference>
<reference evidence="2 3" key="1">
    <citation type="submission" date="2014-06" db="EMBL/GenBank/DDBJ databases">
        <authorList>
            <consortium name="DOE Joint Genome Institute"/>
            <person name="Kuo A."/>
            <person name="Kohler A."/>
            <person name="Nagy L.G."/>
            <person name="Floudas D."/>
            <person name="Copeland A."/>
            <person name="Barry K.W."/>
            <person name="Cichocki N."/>
            <person name="Veneault-Fourrey C."/>
            <person name="LaButti K."/>
            <person name="Lindquist E.A."/>
            <person name="Lipzen A."/>
            <person name="Lundell T."/>
            <person name="Morin E."/>
            <person name="Murat C."/>
            <person name="Sun H."/>
            <person name="Tunlid A."/>
            <person name="Henrissat B."/>
            <person name="Grigoriev I.V."/>
            <person name="Hibbett D.S."/>
            <person name="Martin F."/>
            <person name="Nordberg H.P."/>
            <person name="Cantor M.N."/>
            <person name="Hua S.X."/>
        </authorList>
    </citation>
    <scope>NUCLEOTIDE SEQUENCE [LARGE SCALE GENOMIC DNA]</scope>
    <source>
        <strain evidence="2 3">ATCC 200175</strain>
    </source>
</reference>
<evidence type="ECO:0000313" key="2">
    <source>
        <dbReference type="EMBL" id="KIJ07369.1"/>
    </source>
</evidence>
<dbReference type="InterPro" id="IPR050863">
    <property type="entry name" value="CenT-Element_Derived"/>
</dbReference>
<feature type="non-terminal residue" evidence="2">
    <location>
        <position position="1"/>
    </location>
</feature>
<sequence>RVTHGEAGSVDTDAVAIERARVQKILATFPPKDRFNFDETSLFALAPPDRGLATKQMSGKKKEKFRITLGLAANADGSEKLPLIYIGKSKKPRCFGNKTPQSCGFYYRNNKKAWMTAELFEE</sequence>
<organism evidence="2 3">
    <name type="scientific">Paxillus involutus ATCC 200175</name>
    <dbReference type="NCBI Taxonomy" id="664439"/>
    <lineage>
        <taxon>Eukaryota</taxon>
        <taxon>Fungi</taxon>
        <taxon>Dikarya</taxon>
        <taxon>Basidiomycota</taxon>
        <taxon>Agaricomycotina</taxon>
        <taxon>Agaricomycetes</taxon>
        <taxon>Agaricomycetidae</taxon>
        <taxon>Boletales</taxon>
        <taxon>Paxilineae</taxon>
        <taxon>Paxillaceae</taxon>
        <taxon>Paxillus</taxon>
    </lineage>
</organism>
<dbReference type="EMBL" id="KN819916">
    <property type="protein sequence ID" value="KIJ07369.1"/>
    <property type="molecule type" value="Genomic_DNA"/>
</dbReference>
<evidence type="ECO:0000259" key="1">
    <source>
        <dbReference type="Pfam" id="PF03184"/>
    </source>
</evidence>
<gene>
    <name evidence="2" type="ORF">PAXINDRAFT_90515</name>
</gene>
<dbReference type="AlphaFoldDB" id="A0A0C9SN62"/>
<name>A0A0C9SN62_PAXIN</name>
<evidence type="ECO:0000313" key="3">
    <source>
        <dbReference type="Proteomes" id="UP000053647"/>
    </source>
</evidence>
<dbReference type="OrthoDB" id="162969at2759"/>
<dbReference type="HOGENOM" id="CLU_018294_5_2_1"/>
<reference evidence="3" key="2">
    <citation type="submission" date="2015-01" db="EMBL/GenBank/DDBJ databases">
        <title>Evolutionary Origins and Diversification of the Mycorrhizal Mutualists.</title>
        <authorList>
            <consortium name="DOE Joint Genome Institute"/>
            <consortium name="Mycorrhizal Genomics Consortium"/>
            <person name="Kohler A."/>
            <person name="Kuo A."/>
            <person name="Nagy L.G."/>
            <person name="Floudas D."/>
            <person name="Copeland A."/>
            <person name="Barry K.W."/>
            <person name="Cichocki N."/>
            <person name="Veneault-Fourrey C."/>
            <person name="LaButti K."/>
            <person name="Lindquist E.A."/>
            <person name="Lipzen A."/>
            <person name="Lundell T."/>
            <person name="Morin E."/>
            <person name="Murat C."/>
            <person name="Riley R."/>
            <person name="Ohm R."/>
            <person name="Sun H."/>
            <person name="Tunlid A."/>
            <person name="Henrissat B."/>
            <person name="Grigoriev I.V."/>
            <person name="Hibbett D.S."/>
            <person name="Martin F."/>
        </authorList>
    </citation>
    <scope>NUCLEOTIDE SEQUENCE [LARGE SCALE GENOMIC DNA]</scope>
    <source>
        <strain evidence="3">ATCC 200175</strain>
    </source>
</reference>
<feature type="domain" description="DDE-1" evidence="1">
    <location>
        <begin position="66"/>
        <end position="122"/>
    </location>
</feature>
<protein>
    <recommendedName>
        <fullName evidence="1">DDE-1 domain-containing protein</fullName>
    </recommendedName>
</protein>
<dbReference type="GO" id="GO:0005634">
    <property type="term" value="C:nucleus"/>
    <property type="evidence" value="ECO:0007669"/>
    <property type="project" value="TreeGrafter"/>
</dbReference>